<dbReference type="GO" id="GO:0071914">
    <property type="term" value="C:prominosome"/>
    <property type="evidence" value="ECO:0007669"/>
    <property type="project" value="TreeGrafter"/>
</dbReference>
<dbReference type="GO" id="GO:0016324">
    <property type="term" value="C:apical plasma membrane"/>
    <property type="evidence" value="ECO:0007669"/>
    <property type="project" value="TreeGrafter"/>
</dbReference>
<dbReference type="GO" id="GO:0005929">
    <property type="term" value="C:cilium"/>
    <property type="evidence" value="ECO:0007669"/>
    <property type="project" value="TreeGrafter"/>
</dbReference>
<evidence type="ECO:0000256" key="7">
    <source>
        <dbReference type="SAM" id="Coils"/>
    </source>
</evidence>
<dbReference type="GO" id="GO:0031528">
    <property type="term" value="C:microvillus membrane"/>
    <property type="evidence" value="ECO:0007669"/>
    <property type="project" value="UniProtKB-SubCell"/>
</dbReference>
<feature type="coiled-coil region" evidence="7">
    <location>
        <begin position="167"/>
        <end position="205"/>
    </location>
</feature>
<keyword evidence="7" id="KW-0175">Coiled coil</keyword>
<evidence type="ECO:0000256" key="2">
    <source>
        <dbReference type="ARBA" id="ARBA00006058"/>
    </source>
</evidence>
<evidence type="ECO:0000256" key="6">
    <source>
        <dbReference type="ARBA" id="ARBA00023180"/>
    </source>
</evidence>
<evidence type="ECO:0000256" key="3">
    <source>
        <dbReference type="ARBA" id="ARBA00022692"/>
    </source>
</evidence>
<evidence type="ECO:0000256" key="5">
    <source>
        <dbReference type="ARBA" id="ARBA00023136"/>
    </source>
</evidence>
<comment type="caution">
    <text evidence="9">The sequence shown here is derived from an EMBL/GenBank/DDBJ whole genome shotgun (WGS) entry which is preliminary data.</text>
</comment>
<keyword evidence="4 8" id="KW-1133">Transmembrane helix</keyword>
<evidence type="ECO:0000256" key="8">
    <source>
        <dbReference type="SAM" id="Phobius"/>
    </source>
</evidence>
<protein>
    <submittedName>
        <fullName evidence="9">Prominin-1-A-like</fullName>
    </submittedName>
</protein>
<accession>A0A151MKY3</accession>
<evidence type="ECO:0000313" key="10">
    <source>
        <dbReference type="Proteomes" id="UP000050525"/>
    </source>
</evidence>
<gene>
    <name evidence="9" type="ORF">Y1Q_0005370</name>
</gene>
<evidence type="ECO:0000313" key="9">
    <source>
        <dbReference type="EMBL" id="KYO25109.1"/>
    </source>
</evidence>
<dbReference type="Pfam" id="PF05478">
    <property type="entry name" value="Prominin"/>
    <property type="match status" value="1"/>
</dbReference>
<reference evidence="9 10" key="1">
    <citation type="journal article" date="2012" name="Genome Biol.">
        <title>Sequencing three crocodilian genomes to illuminate the evolution of archosaurs and amniotes.</title>
        <authorList>
            <person name="St John J.A."/>
            <person name="Braun E.L."/>
            <person name="Isberg S.R."/>
            <person name="Miles L.G."/>
            <person name="Chong A.Y."/>
            <person name="Gongora J."/>
            <person name="Dalzell P."/>
            <person name="Moran C."/>
            <person name="Bed'hom B."/>
            <person name="Abzhanov A."/>
            <person name="Burgess S.C."/>
            <person name="Cooksey A.M."/>
            <person name="Castoe T.A."/>
            <person name="Crawford N.G."/>
            <person name="Densmore L.D."/>
            <person name="Drew J.C."/>
            <person name="Edwards S.V."/>
            <person name="Faircloth B.C."/>
            <person name="Fujita M.K."/>
            <person name="Greenwold M.J."/>
            <person name="Hoffmann F.G."/>
            <person name="Howard J.M."/>
            <person name="Iguchi T."/>
            <person name="Janes D.E."/>
            <person name="Khan S.Y."/>
            <person name="Kohno S."/>
            <person name="de Koning A.J."/>
            <person name="Lance S.L."/>
            <person name="McCarthy F.M."/>
            <person name="McCormack J.E."/>
            <person name="Merchant M.E."/>
            <person name="Peterson D.G."/>
            <person name="Pollock D.D."/>
            <person name="Pourmand N."/>
            <person name="Raney B.J."/>
            <person name="Roessler K.A."/>
            <person name="Sanford J.R."/>
            <person name="Sawyer R.H."/>
            <person name="Schmidt C.J."/>
            <person name="Triplett E.W."/>
            <person name="Tuberville T.D."/>
            <person name="Venegas-Anaya M."/>
            <person name="Howard J.T."/>
            <person name="Jarvis E.D."/>
            <person name="Guillette L.J.Jr."/>
            <person name="Glenn T.C."/>
            <person name="Green R.E."/>
            <person name="Ray D.A."/>
        </authorList>
    </citation>
    <scope>NUCLEOTIDE SEQUENCE [LARGE SCALE GENOMIC DNA]</scope>
    <source>
        <strain evidence="9">KSC_2009_1</strain>
    </source>
</reference>
<comment type="subcellular location">
    <subcellularLocation>
        <location evidence="1">Cell projection</location>
        <location evidence="1">Microvillus membrane</location>
        <topology evidence="1">Multi-pass membrane protein</topology>
    </subcellularLocation>
</comment>
<dbReference type="GO" id="GO:0009986">
    <property type="term" value="C:cell surface"/>
    <property type="evidence" value="ECO:0007669"/>
    <property type="project" value="TreeGrafter"/>
</dbReference>
<dbReference type="Proteomes" id="UP000050525">
    <property type="component" value="Unassembled WGS sequence"/>
</dbReference>
<dbReference type="EMBL" id="AKHW03005920">
    <property type="protein sequence ID" value="KYO25109.1"/>
    <property type="molecule type" value="Genomic_DNA"/>
</dbReference>
<dbReference type="PANTHER" id="PTHR22730">
    <property type="entry name" value="PROMININ PROM PROTEIN"/>
    <property type="match status" value="1"/>
</dbReference>
<dbReference type="PANTHER" id="PTHR22730:SF4">
    <property type="entry name" value="PROMININ-1-A-LIKE"/>
    <property type="match status" value="1"/>
</dbReference>
<evidence type="ECO:0000256" key="4">
    <source>
        <dbReference type="ARBA" id="ARBA00022989"/>
    </source>
</evidence>
<organism evidence="9 10">
    <name type="scientific">Alligator mississippiensis</name>
    <name type="common">American alligator</name>
    <dbReference type="NCBI Taxonomy" id="8496"/>
    <lineage>
        <taxon>Eukaryota</taxon>
        <taxon>Metazoa</taxon>
        <taxon>Chordata</taxon>
        <taxon>Craniata</taxon>
        <taxon>Vertebrata</taxon>
        <taxon>Euteleostomi</taxon>
        <taxon>Archelosauria</taxon>
        <taxon>Archosauria</taxon>
        <taxon>Crocodylia</taxon>
        <taxon>Alligatoridae</taxon>
        <taxon>Alligatorinae</taxon>
        <taxon>Alligator</taxon>
    </lineage>
</organism>
<name>A0A151MKY3_ALLMI</name>
<feature type="transmembrane region" description="Helical" evidence="8">
    <location>
        <begin position="292"/>
        <end position="311"/>
    </location>
</feature>
<proteinExistence type="inferred from homology"/>
<comment type="similarity">
    <text evidence="2">Belongs to the prominin family.</text>
</comment>
<keyword evidence="10" id="KW-1185">Reference proteome</keyword>
<dbReference type="AlphaFoldDB" id="A0A151MKY3"/>
<dbReference type="InterPro" id="IPR008795">
    <property type="entry name" value="Prominin"/>
</dbReference>
<dbReference type="GO" id="GO:0015485">
    <property type="term" value="F:cholesterol binding"/>
    <property type="evidence" value="ECO:0007669"/>
    <property type="project" value="TreeGrafter"/>
</dbReference>
<keyword evidence="5 8" id="KW-0472">Membrane</keyword>
<keyword evidence="6" id="KW-0325">Glycoprotein</keyword>
<dbReference type="eggNOG" id="KOG4331">
    <property type="taxonomic scope" value="Eukaryota"/>
</dbReference>
<keyword evidence="3 8" id="KW-0812">Transmembrane</keyword>
<evidence type="ECO:0000256" key="1">
    <source>
        <dbReference type="ARBA" id="ARBA00004475"/>
    </source>
</evidence>
<sequence>MLLVLLSFLLGGNGYVLVCRSWHDRQLFQFLETQGMIPSFNPETLGLQGQTLNLSQVYNACQHDAPLWSALDLGQAVPLDELLNLSQYTTEIRAAFAETNLTLAPVVLLSTEQTDLLRTLGNTTRLTNLTDDRQKLSTIPSQEQLLGLADELDRLANVIGTRAPDRSKELRDEAAELRQLDKEMETRLRSNVRILNETLQRLQKTMHQVPMLVDSVLEQMKQAEVFLDTRVAATIQNESQLFLHRLLGFFETYVAWAKGTLTGELGRCRPVAQALDSVETIACRYMLDSLNAFWFSLGACTVLLLPGLILATRLAKFYRRMDYADVHENDALEM</sequence>